<dbReference type="EMBL" id="AZMM01010000">
    <property type="protein sequence ID" value="ETJ35635.1"/>
    <property type="molecule type" value="Genomic_DNA"/>
</dbReference>
<reference evidence="1" key="1">
    <citation type="submission" date="2013-12" db="EMBL/GenBank/DDBJ databases">
        <title>A Varibaculum cambriense genome reconstructed from a premature infant gut community with otherwise low bacterial novelty that shifts toward anaerobic metabolism during the third week of life.</title>
        <authorList>
            <person name="Brown C.T."/>
            <person name="Sharon I."/>
            <person name="Thomas B.C."/>
            <person name="Castelle C.J."/>
            <person name="Morowitz M.J."/>
            <person name="Banfield J.F."/>
        </authorList>
    </citation>
    <scope>NUCLEOTIDE SEQUENCE</scope>
</reference>
<protein>
    <submittedName>
        <fullName evidence="1">Uncharacterized protein</fullName>
    </submittedName>
</protein>
<evidence type="ECO:0000313" key="1">
    <source>
        <dbReference type="EMBL" id="ETJ35635.1"/>
    </source>
</evidence>
<accession>W1Y1T0</accession>
<gene>
    <name evidence="1" type="ORF">Q604_UNBC10000G0001</name>
</gene>
<proteinExistence type="predicted"/>
<dbReference type="AlphaFoldDB" id="W1Y1T0"/>
<comment type="caution">
    <text evidence="1">The sequence shown here is derived from an EMBL/GenBank/DDBJ whole genome shotgun (WGS) entry which is preliminary data.</text>
</comment>
<sequence>KNIDIAIEEALKQIEDNKYEAELIDRGVSDILKLAIVFKGKKVRIVEG</sequence>
<organism evidence="1">
    <name type="scientific">human gut metagenome</name>
    <dbReference type="NCBI Taxonomy" id="408170"/>
    <lineage>
        <taxon>unclassified sequences</taxon>
        <taxon>metagenomes</taxon>
        <taxon>organismal metagenomes</taxon>
    </lineage>
</organism>
<feature type="non-terminal residue" evidence="1">
    <location>
        <position position="1"/>
    </location>
</feature>
<name>W1Y1T0_9ZZZZ</name>